<keyword evidence="3" id="KW-1185">Reference proteome</keyword>
<dbReference type="InterPro" id="IPR045847">
    <property type="entry name" value="AIG1-like"/>
</dbReference>
<evidence type="ECO:0000313" key="2">
    <source>
        <dbReference type="EMBL" id="KAF5955362.1"/>
    </source>
</evidence>
<accession>A0A7J7HR73</accession>
<organism evidence="2 3">
    <name type="scientific">Camellia sinensis</name>
    <name type="common">Tea plant</name>
    <name type="synonym">Thea sinensis</name>
    <dbReference type="NCBI Taxonomy" id="4442"/>
    <lineage>
        <taxon>Eukaryota</taxon>
        <taxon>Viridiplantae</taxon>
        <taxon>Streptophyta</taxon>
        <taxon>Embryophyta</taxon>
        <taxon>Tracheophyta</taxon>
        <taxon>Spermatophyta</taxon>
        <taxon>Magnoliopsida</taxon>
        <taxon>eudicotyledons</taxon>
        <taxon>Gunneridae</taxon>
        <taxon>Pentapetalae</taxon>
        <taxon>asterids</taxon>
        <taxon>Ericales</taxon>
        <taxon>Theaceae</taxon>
        <taxon>Camellia</taxon>
    </lineage>
</organism>
<evidence type="ECO:0000313" key="3">
    <source>
        <dbReference type="Proteomes" id="UP000593564"/>
    </source>
</evidence>
<dbReference type="GO" id="GO:0003677">
    <property type="term" value="F:DNA binding"/>
    <property type="evidence" value="ECO:0007669"/>
    <property type="project" value="UniProtKB-KW"/>
</dbReference>
<name>A0A7J7HR73_CAMSI</name>
<reference evidence="2 3" key="2">
    <citation type="submission" date="2020-07" db="EMBL/GenBank/DDBJ databases">
        <title>Genome assembly of wild tea tree DASZ reveals pedigree and selection history of tea varieties.</title>
        <authorList>
            <person name="Zhang W."/>
        </authorList>
    </citation>
    <scope>NUCLEOTIDE SEQUENCE [LARGE SCALE GENOMIC DNA]</scope>
    <source>
        <strain evidence="3">cv. G240</strain>
        <tissue evidence="2">Leaf</tissue>
    </source>
</reference>
<reference evidence="3" key="1">
    <citation type="journal article" date="2020" name="Nat. Commun.">
        <title>Genome assembly of wild tea tree DASZ reveals pedigree and selection history of tea varieties.</title>
        <authorList>
            <person name="Zhang W."/>
            <person name="Zhang Y."/>
            <person name="Qiu H."/>
            <person name="Guo Y."/>
            <person name="Wan H."/>
            <person name="Zhang X."/>
            <person name="Scossa F."/>
            <person name="Alseekh S."/>
            <person name="Zhang Q."/>
            <person name="Wang P."/>
            <person name="Xu L."/>
            <person name="Schmidt M.H."/>
            <person name="Jia X."/>
            <person name="Li D."/>
            <person name="Zhu A."/>
            <person name="Guo F."/>
            <person name="Chen W."/>
            <person name="Ni D."/>
            <person name="Usadel B."/>
            <person name="Fernie A.R."/>
            <person name="Wen W."/>
        </authorList>
    </citation>
    <scope>NUCLEOTIDE SEQUENCE [LARGE SCALE GENOMIC DNA]</scope>
    <source>
        <strain evidence="3">cv. G240</strain>
    </source>
</reference>
<dbReference type="AlphaFoldDB" id="A0A7J7HR73"/>
<dbReference type="PANTHER" id="PTHR45844">
    <property type="entry name" value="TRANSCRIPTION FACTOR BHLH30"/>
    <property type="match status" value="1"/>
</dbReference>
<dbReference type="EMBL" id="JACBKZ010000003">
    <property type="protein sequence ID" value="KAF5955362.1"/>
    <property type="molecule type" value="Genomic_DNA"/>
</dbReference>
<proteinExistence type="predicted"/>
<dbReference type="GO" id="GO:0003700">
    <property type="term" value="F:DNA-binding transcription factor activity"/>
    <property type="evidence" value="ECO:0007669"/>
    <property type="project" value="InterPro"/>
</dbReference>
<keyword evidence="1" id="KW-0238">DNA-binding</keyword>
<sequence length="199" mass="21834">METVRQATELKQKVSDVALRDDGNGWCNYDGTSGSFMFLGESDEATMGYCNGGDGKIVKVTVCYEYRPSLNRDLAEAIRLVGARAIKVEMATINGWIKAEVVVQWREDGGGKEDVGSLRRALNTLVESRASGCLGHLMVINSHNGLGLEIPTNNRARICGSLELTEDLEKLLLKTVCLLLCYKLIVRNSKSSRTLCPCD</sequence>
<dbReference type="PANTHER" id="PTHR45844:SF16">
    <property type="entry name" value="TRANSCRIPTION FACTOR BHLH30-LIKE"/>
    <property type="match status" value="1"/>
</dbReference>
<evidence type="ECO:0000256" key="1">
    <source>
        <dbReference type="ARBA" id="ARBA00023125"/>
    </source>
</evidence>
<protein>
    <submittedName>
        <fullName evidence="2">Uncharacterized protein</fullName>
    </submittedName>
</protein>
<gene>
    <name evidence="2" type="ORF">HYC85_008218</name>
</gene>
<comment type="caution">
    <text evidence="2">The sequence shown here is derived from an EMBL/GenBank/DDBJ whole genome shotgun (WGS) entry which is preliminary data.</text>
</comment>
<dbReference type="Proteomes" id="UP000593564">
    <property type="component" value="Unassembled WGS sequence"/>
</dbReference>